<evidence type="ECO:0000313" key="3">
    <source>
        <dbReference type="Proteomes" id="UP001203058"/>
    </source>
</evidence>
<comment type="caution">
    <text evidence="2">The sequence shown here is derived from an EMBL/GenBank/DDBJ whole genome shotgun (WGS) entry which is preliminary data.</text>
</comment>
<keyword evidence="1" id="KW-0472">Membrane</keyword>
<protein>
    <submittedName>
        <fullName evidence="2">Uncharacterized protein</fullName>
    </submittedName>
</protein>
<evidence type="ECO:0000313" key="2">
    <source>
        <dbReference type="EMBL" id="MCH8616454.1"/>
    </source>
</evidence>
<feature type="transmembrane region" description="Helical" evidence="1">
    <location>
        <begin position="100"/>
        <end position="119"/>
    </location>
</feature>
<proteinExistence type="predicted"/>
<reference evidence="2 3" key="1">
    <citation type="submission" date="2022-03" db="EMBL/GenBank/DDBJ databases">
        <authorList>
            <person name="Jo J.-H."/>
            <person name="Im W.-T."/>
        </authorList>
    </citation>
    <scope>NUCLEOTIDE SEQUENCE [LARGE SCALE GENOMIC DNA]</scope>
    <source>
        <strain evidence="2 3">SM33</strain>
    </source>
</reference>
<dbReference type="Proteomes" id="UP001203058">
    <property type="component" value="Unassembled WGS sequence"/>
</dbReference>
<keyword evidence="1" id="KW-1133">Transmembrane helix</keyword>
<keyword evidence="3" id="KW-1185">Reference proteome</keyword>
<gene>
    <name evidence="2" type="ORF">LZ016_10125</name>
</gene>
<feature type="transmembrane region" description="Helical" evidence="1">
    <location>
        <begin position="31"/>
        <end position="52"/>
    </location>
</feature>
<accession>A0ABS9VN97</accession>
<sequence length="129" mass="14297">MIWVIPLVVMQQGMAIFRHDADKSSQLISTVAWAAVTLAILWLLLGLPLRWLSERDRAILNDEWAREVSGDAARWGIAALAVIGCGLMIARVWWTLDAGISVYGLVNGALLVAVLRYAWLNRAEPAEDE</sequence>
<evidence type="ECO:0000256" key="1">
    <source>
        <dbReference type="SAM" id="Phobius"/>
    </source>
</evidence>
<keyword evidence="1" id="KW-0812">Transmembrane</keyword>
<organism evidence="2 3">
    <name type="scientific">Sphingomonas telluris</name>
    <dbReference type="NCBI Taxonomy" id="2907998"/>
    <lineage>
        <taxon>Bacteria</taxon>
        <taxon>Pseudomonadati</taxon>
        <taxon>Pseudomonadota</taxon>
        <taxon>Alphaproteobacteria</taxon>
        <taxon>Sphingomonadales</taxon>
        <taxon>Sphingomonadaceae</taxon>
        <taxon>Sphingomonas</taxon>
    </lineage>
</organism>
<name>A0ABS9VN97_9SPHN</name>
<dbReference type="RefSeq" id="WP_241447253.1">
    <property type="nucleotide sequence ID" value="NZ_JAKZHW010000001.1"/>
</dbReference>
<feature type="transmembrane region" description="Helical" evidence="1">
    <location>
        <begin position="72"/>
        <end position="94"/>
    </location>
</feature>
<dbReference type="EMBL" id="JAKZHW010000001">
    <property type="protein sequence ID" value="MCH8616454.1"/>
    <property type="molecule type" value="Genomic_DNA"/>
</dbReference>